<dbReference type="AlphaFoldDB" id="A0AAW0CG96"/>
<keyword evidence="2" id="KW-1185">Reference proteome</keyword>
<organism evidence="1 2">
    <name type="scientific">Favolaschia claudopus</name>
    <dbReference type="NCBI Taxonomy" id="2862362"/>
    <lineage>
        <taxon>Eukaryota</taxon>
        <taxon>Fungi</taxon>
        <taxon>Dikarya</taxon>
        <taxon>Basidiomycota</taxon>
        <taxon>Agaricomycotina</taxon>
        <taxon>Agaricomycetes</taxon>
        <taxon>Agaricomycetidae</taxon>
        <taxon>Agaricales</taxon>
        <taxon>Marasmiineae</taxon>
        <taxon>Mycenaceae</taxon>
        <taxon>Favolaschia</taxon>
    </lineage>
</organism>
<evidence type="ECO:0008006" key="3">
    <source>
        <dbReference type="Google" id="ProtNLM"/>
    </source>
</evidence>
<evidence type="ECO:0000313" key="1">
    <source>
        <dbReference type="EMBL" id="KAK7037913.1"/>
    </source>
</evidence>
<dbReference type="SUPFAM" id="SSF52047">
    <property type="entry name" value="RNI-like"/>
    <property type="match status" value="1"/>
</dbReference>
<dbReference type="Gene3D" id="3.80.10.10">
    <property type="entry name" value="Ribonuclease Inhibitor"/>
    <property type="match status" value="1"/>
</dbReference>
<dbReference type="InterPro" id="IPR032675">
    <property type="entry name" value="LRR_dom_sf"/>
</dbReference>
<dbReference type="Proteomes" id="UP001362999">
    <property type="component" value="Unassembled WGS sequence"/>
</dbReference>
<dbReference type="EMBL" id="JAWWNJ010000017">
    <property type="protein sequence ID" value="KAK7037913.1"/>
    <property type="molecule type" value="Genomic_DNA"/>
</dbReference>
<evidence type="ECO:0000313" key="2">
    <source>
        <dbReference type="Proteomes" id="UP001362999"/>
    </source>
</evidence>
<proteinExistence type="predicted"/>
<sequence length="443" mass="48648">MPVEIVSSVLLLMCGVFENSPRQFLLSRLILLEVCAYWRAVVCSDPRFWSNLFIGDCRTLPNLDLWLSRARGAKLHLFVDTGSYADDSRSFTRLWCSLLDLLPVIAERIARFSLLDRHGDRGAVLLRCMSNLAASAVSRLDVSTVSTTEIDERVVEHGRWGRYLSGTSVPLKLLPSASITSLLVRRAFLVLHSSMLSGVTHLMLGPFPSDHRLAWSSVRAMLLSCTALTLFVCDDVRCEYGPFEICDLPSLTHLRFISRDWSADYIFSVLRMPHLRILSLDGSLPSLGSVGSTSTSPSYTSVEHLVLDCPIPSDTDFVHILRPFVNLTSLDLRRMPAESVTAFLAVRKDMLAEAQHVGEHLCPSLSSVHVGVPLSASESAGVLEDVHRGVFSPGCTLNHVASSCAGGAARVEGAFRMVDGRVVSSAYLEPVETCDLFDDSFCG</sequence>
<accession>A0AAW0CG96</accession>
<gene>
    <name evidence="1" type="ORF">R3P38DRAFT_3182007</name>
</gene>
<protein>
    <recommendedName>
        <fullName evidence="3">F-box domain-containing protein</fullName>
    </recommendedName>
</protein>
<name>A0AAW0CG96_9AGAR</name>
<comment type="caution">
    <text evidence="1">The sequence shown here is derived from an EMBL/GenBank/DDBJ whole genome shotgun (WGS) entry which is preliminary data.</text>
</comment>
<reference evidence="1 2" key="1">
    <citation type="journal article" date="2024" name="J Genomics">
        <title>Draft genome sequencing and assembly of Favolaschia claudopus CIRM-BRFM 2984 isolated from oak limbs.</title>
        <authorList>
            <person name="Navarro D."/>
            <person name="Drula E."/>
            <person name="Chaduli D."/>
            <person name="Cazenave R."/>
            <person name="Ahrendt S."/>
            <person name="Wang J."/>
            <person name="Lipzen A."/>
            <person name="Daum C."/>
            <person name="Barry K."/>
            <person name="Grigoriev I.V."/>
            <person name="Favel A."/>
            <person name="Rosso M.N."/>
            <person name="Martin F."/>
        </authorList>
    </citation>
    <scope>NUCLEOTIDE SEQUENCE [LARGE SCALE GENOMIC DNA]</scope>
    <source>
        <strain evidence="1 2">CIRM-BRFM 2984</strain>
    </source>
</reference>